<dbReference type="Pfam" id="PF05739">
    <property type="entry name" value="SNARE"/>
    <property type="match status" value="1"/>
</dbReference>
<comment type="caution">
    <text evidence="7">The sequence shown here is derived from an EMBL/GenBank/DDBJ whole genome shotgun (WGS) entry which is preliminary data.</text>
</comment>
<comment type="similarity">
    <text evidence="2">Belongs to the syntaxin family.</text>
</comment>
<gene>
    <name evidence="7" type="ORF">GOP47_0015042</name>
</gene>
<dbReference type="Gene3D" id="1.20.5.110">
    <property type="match status" value="1"/>
</dbReference>
<dbReference type="GO" id="GO:0005886">
    <property type="term" value="C:plasma membrane"/>
    <property type="evidence" value="ECO:0007669"/>
    <property type="project" value="TreeGrafter"/>
</dbReference>
<proteinExistence type="inferred from homology"/>
<dbReference type="PROSITE" id="PS50192">
    <property type="entry name" value="T_SNARE"/>
    <property type="match status" value="1"/>
</dbReference>
<sequence>MHSQFSPYYIEEQTNFRADTYLNSLNSLEKESMIAFLVDFQLVETLIETGEGEKIFTNAIQSQGHGHIMGTLAEIQERHEGVRDLEKKLLELHQIFLDMAVLVEAQGEMLDNIEDQVSKAAEHTERGVQLIKKAKSLQKNKRKWMLIAMILLLIIIVVILVPVMQPWKERKA</sequence>
<dbReference type="GO" id="GO:0000149">
    <property type="term" value="F:SNARE binding"/>
    <property type="evidence" value="ECO:0007669"/>
    <property type="project" value="TreeGrafter"/>
</dbReference>
<evidence type="ECO:0000256" key="3">
    <source>
        <dbReference type="ARBA" id="ARBA00022448"/>
    </source>
</evidence>
<dbReference type="GO" id="GO:0006887">
    <property type="term" value="P:exocytosis"/>
    <property type="evidence" value="ECO:0007669"/>
    <property type="project" value="TreeGrafter"/>
</dbReference>
<dbReference type="InterPro" id="IPR000727">
    <property type="entry name" value="T_SNARE_dom"/>
</dbReference>
<accession>A0A9D4UMM5</accession>
<dbReference type="GO" id="GO:0048278">
    <property type="term" value="P:vesicle docking"/>
    <property type="evidence" value="ECO:0007669"/>
    <property type="project" value="TreeGrafter"/>
</dbReference>
<protein>
    <recommendedName>
        <fullName evidence="6">t-SNARE coiled-coil homology domain-containing protein</fullName>
    </recommendedName>
</protein>
<evidence type="ECO:0000256" key="2">
    <source>
        <dbReference type="ARBA" id="ARBA00009063"/>
    </source>
</evidence>
<dbReference type="SMART" id="SM00397">
    <property type="entry name" value="t_SNARE"/>
    <property type="match status" value="1"/>
</dbReference>
<evidence type="ECO:0000256" key="5">
    <source>
        <dbReference type="SAM" id="Phobius"/>
    </source>
</evidence>
<dbReference type="GO" id="GO:0006906">
    <property type="term" value="P:vesicle fusion"/>
    <property type="evidence" value="ECO:0007669"/>
    <property type="project" value="TreeGrafter"/>
</dbReference>
<evidence type="ECO:0000313" key="7">
    <source>
        <dbReference type="EMBL" id="KAI5070699.1"/>
    </source>
</evidence>
<dbReference type="GO" id="GO:0031201">
    <property type="term" value="C:SNARE complex"/>
    <property type="evidence" value="ECO:0007669"/>
    <property type="project" value="TreeGrafter"/>
</dbReference>
<feature type="domain" description="T-SNARE coiled-coil homology" evidence="6">
    <location>
        <begin position="72"/>
        <end position="134"/>
    </location>
</feature>
<keyword evidence="5" id="KW-1133">Transmembrane helix</keyword>
<dbReference type="PANTHER" id="PTHR19957">
    <property type="entry name" value="SYNTAXIN"/>
    <property type="match status" value="1"/>
</dbReference>
<dbReference type="Proteomes" id="UP000886520">
    <property type="component" value="Chromosome 14"/>
</dbReference>
<dbReference type="AlphaFoldDB" id="A0A9D4UMM5"/>
<dbReference type="EMBL" id="JABFUD020000014">
    <property type="protein sequence ID" value="KAI5070699.1"/>
    <property type="molecule type" value="Genomic_DNA"/>
</dbReference>
<dbReference type="InterPro" id="IPR010989">
    <property type="entry name" value="SNARE"/>
</dbReference>
<keyword evidence="8" id="KW-1185">Reference proteome</keyword>
<organism evidence="7 8">
    <name type="scientific">Adiantum capillus-veneris</name>
    <name type="common">Maidenhair fern</name>
    <dbReference type="NCBI Taxonomy" id="13818"/>
    <lineage>
        <taxon>Eukaryota</taxon>
        <taxon>Viridiplantae</taxon>
        <taxon>Streptophyta</taxon>
        <taxon>Embryophyta</taxon>
        <taxon>Tracheophyta</taxon>
        <taxon>Polypodiopsida</taxon>
        <taxon>Polypodiidae</taxon>
        <taxon>Polypodiales</taxon>
        <taxon>Pteridineae</taxon>
        <taxon>Pteridaceae</taxon>
        <taxon>Vittarioideae</taxon>
        <taxon>Adiantum</taxon>
    </lineage>
</organism>
<evidence type="ECO:0000256" key="1">
    <source>
        <dbReference type="ARBA" id="ARBA00004211"/>
    </source>
</evidence>
<keyword evidence="5" id="KW-0812">Transmembrane</keyword>
<dbReference type="InterPro" id="IPR006012">
    <property type="entry name" value="Syntaxin/epimorphin_CS"/>
</dbReference>
<keyword evidence="5" id="KW-0472">Membrane</keyword>
<dbReference type="PANTHER" id="PTHR19957:SF307">
    <property type="entry name" value="PROTEIN SSO1-RELATED"/>
    <property type="match status" value="1"/>
</dbReference>
<evidence type="ECO:0000313" key="8">
    <source>
        <dbReference type="Proteomes" id="UP000886520"/>
    </source>
</evidence>
<dbReference type="CDD" id="cd15848">
    <property type="entry name" value="SNARE_syntaxin1-like"/>
    <property type="match status" value="1"/>
</dbReference>
<keyword evidence="4" id="KW-0653">Protein transport</keyword>
<comment type="subcellular location">
    <subcellularLocation>
        <location evidence="1">Membrane</location>
        <topology evidence="1">Single-pass type IV membrane protein</topology>
    </subcellularLocation>
</comment>
<feature type="transmembrane region" description="Helical" evidence="5">
    <location>
        <begin position="144"/>
        <end position="164"/>
    </location>
</feature>
<dbReference type="SUPFAM" id="SSF47661">
    <property type="entry name" value="t-snare proteins"/>
    <property type="match status" value="1"/>
</dbReference>
<dbReference type="PROSITE" id="PS00914">
    <property type="entry name" value="SYNTAXIN"/>
    <property type="match status" value="1"/>
</dbReference>
<name>A0A9D4UMM5_ADICA</name>
<evidence type="ECO:0000259" key="6">
    <source>
        <dbReference type="PROSITE" id="PS50192"/>
    </source>
</evidence>
<dbReference type="InterPro" id="IPR045242">
    <property type="entry name" value="Syntaxin"/>
</dbReference>
<keyword evidence="3" id="KW-0813">Transport</keyword>
<reference evidence="7" key="1">
    <citation type="submission" date="2021-01" db="EMBL/GenBank/DDBJ databases">
        <title>Adiantum capillus-veneris genome.</title>
        <authorList>
            <person name="Fang Y."/>
            <person name="Liao Q."/>
        </authorList>
    </citation>
    <scope>NUCLEOTIDE SEQUENCE</scope>
    <source>
        <strain evidence="7">H3</strain>
        <tissue evidence="7">Leaf</tissue>
    </source>
</reference>
<evidence type="ECO:0000256" key="4">
    <source>
        <dbReference type="ARBA" id="ARBA00022927"/>
    </source>
</evidence>
<dbReference type="FunFam" id="1.20.5.110:FF:000008">
    <property type="entry name" value="Syntaxin 132"/>
    <property type="match status" value="1"/>
</dbReference>
<dbReference type="GO" id="GO:0012505">
    <property type="term" value="C:endomembrane system"/>
    <property type="evidence" value="ECO:0007669"/>
    <property type="project" value="TreeGrafter"/>
</dbReference>
<dbReference type="GO" id="GO:0006886">
    <property type="term" value="P:intracellular protein transport"/>
    <property type="evidence" value="ECO:0007669"/>
    <property type="project" value="InterPro"/>
</dbReference>
<dbReference type="GO" id="GO:0005484">
    <property type="term" value="F:SNAP receptor activity"/>
    <property type="evidence" value="ECO:0007669"/>
    <property type="project" value="InterPro"/>
</dbReference>